<accession>A0A8J2KGS5</accession>
<dbReference type="OrthoDB" id="1902587at2759"/>
<evidence type="ECO:0000313" key="2">
    <source>
        <dbReference type="Proteomes" id="UP000708208"/>
    </source>
</evidence>
<dbReference type="EMBL" id="CAJVCH010124988">
    <property type="protein sequence ID" value="CAG7725650.1"/>
    <property type="molecule type" value="Genomic_DNA"/>
</dbReference>
<evidence type="ECO:0000313" key="1">
    <source>
        <dbReference type="EMBL" id="CAG7725650.1"/>
    </source>
</evidence>
<keyword evidence="2" id="KW-1185">Reference proteome</keyword>
<evidence type="ECO:0008006" key="3">
    <source>
        <dbReference type="Google" id="ProtNLM"/>
    </source>
</evidence>
<gene>
    <name evidence="1" type="ORF">AFUS01_LOCUS14598</name>
</gene>
<comment type="caution">
    <text evidence="1">The sequence shown here is derived from an EMBL/GenBank/DDBJ whole genome shotgun (WGS) entry which is preliminary data.</text>
</comment>
<dbReference type="AlphaFoldDB" id="A0A8J2KGS5"/>
<feature type="non-terminal residue" evidence="1">
    <location>
        <position position="1"/>
    </location>
</feature>
<sequence>EIDKVGPKKEEFFKEIDSNFDKKLSRDEVKFYLQKHFEMIDT</sequence>
<reference evidence="1" key="1">
    <citation type="submission" date="2021-06" db="EMBL/GenBank/DDBJ databases">
        <authorList>
            <person name="Hodson N. C."/>
            <person name="Mongue J. A."/>
            <person name="Jaron S. K."/>
        </authorList>
    </citation>
    <scope>NUCLEOTIDE SEQUENCE</scope>
</reference>
<dbReference type="Proteomes" id="UP000708208">
    <property type="component" value="Unassembled WGS sequence"/>
</dbReference>
<protein>
    <recommendedName>
        <fullName evidence="3">EF-hand domain-containing protein</fullName>
    </recommendedName>
</protein>
<organism evidence="1 2">
    <name type="scientific">Allacma fusca</name>
    <dbReference type="NCBI Taxonomy" id="39272"/>
    <lineage>
        <taxon>Eukaryota</taxon>
        <taxon>Metazoa</taxon>
        <taxon>Ecdysozoa</taxon>
        <taxon>Arthropoda</taxon>
        <taxon>Hexapoda</taxon>
        <taxon>Collembola</taxon>
        <taxon>Symphypleona</taxon>
        <taxon>Sminthuridae</taxon>
        <taxon>Allacma</taxon>
    </lineage>
</organism>
<proteinExistence type="predicted"/>
<feature type="non-terminal residue" evidence="1">
    <location>
        <position position="42"/>
    </location>
</feature>
<name>A0A8J2KGS5_9HEXA</name>